<keyword evidence="7" id="KW-0472">Membrane</keyword>
<comment type="subcellular location">
    <subcellularLocation>
        <location evidence="1 9">Golgi apparatus membrane</location>
        <topology evidence="1 9">Single-pass type II membrane protein</topology>
    </subcellularLocation>
</comment>
<feature type="region of interest" description="Disordered" evidence="10">
    <location>
        <begin position="1"/>
        <end position="63"/>
    </location>
</feature>
<dbReference type="GO" id="GO:0016051">
    <property type="term" value="P:carbohydrate biosynthetic process"/>
    <property type="evidence" value="ECO:0007669"/>
    <property type="project" value="InterPro"/>
</dbReference>
<keyword evidence="3 9" id="KW-0808">Transferase</keyword>
<evidence type="ECO:0000256" key="2">
    <source>
        <dbReference type="ARBA" id="ARBA00006339"/>
    </source>
</evidence>
<evidence type="ECO:0000256" key="9">
    <source>
        <dbReference type="RuleBase" id="RU364020"/>
    </source>
</evidence>
<evidence type="ECO:0000256" key="6">
    <source>
        <dbReference type="ARBA" id="ARBA00023034"/>
    </source>
</evidence>
<keyword evidence="12" id="KW-1185">Reference proteome</keyword>
<dbReference type="GO" id="GO:0000139">
    <property type="term" value="C:Golgi membrane"/>
    <property type="evidence" value="ECO:0007669"/>
    <property type="project" value="UniProtKB-SubCell"/>
</dbReference>
<keyword evidence="8 9" id="KW-0325">Glycoprotein</keyword>
<dbReference type="InterPro" id="IPR018011">
    <property type="entry name" value="Carb_sulfotrans_8-10"/>
</dbReference>
<dbReference type="EC" id="2.8.2.-" evidence="9"/>
<proteinExistence type="inferred from homology"/>
<keyword evidence="9" id="KW-0735">Signal-anchor</keyword>
<evidence type="ECO:0000256" key="4">
    <source>
        <dbReference type="ARBA" id="ARBA00022692"/>
    </source>
</evidence>
<evidence type="ECO:0000256" key="3">
    <source>
        <dbReference type="ARBA" id="ARBA00022679"/>
    </source>
</evidence>
<comment type="caution">
    <text evidence="11">The sequence shown here is derived from an EMBL/GenBank/DDBJ whole genome shotgun (WGS) entry which is preliminary data.</text>
</comment>
<dbReference type="Proteomes" id="UP001107558">
    <property type="component" value="Chromosome 2"/>
</dbReference>
<evidence type="ECO:0000256" key="10">
    <source>
        <dbReference type="SAM" id="MobiDB-lite"/>
    </source>
</evidence>
<dbReference type="GO" id="GO:0008146">
    <property type="term" value="F:sulfotransferase activity"/>
    <property type="evidence" value="ECO:0007669"/>
    <property type="project" value="InterPro"/>
</dbReference>
<dbReference type="PANTHER" id="PTHR12137:SF30">
    <property type="entry name" value="CARBOHYDRATE SULFOTRANSFERASE"/>
    <property type="match status" value="1"/>
</dbReference>
<accession>A0A9J6C9G1</accession>
<evidence type="ECO:0000256" key="7">
    <source>
        <dbReference type="ARBA" id="ARBA00023136"/>
    </source>
</evidence>
<keyword evidence="6 9" id="KW-0333">Golgi apparatus</keyword>
<organism evidence="11 12">
    <name type="scientific">Polypedilum vanderplanki</name>
    <name type="common">Sleeping chironomid midge</name>
    <dbReference type="NCBI Taxonomy" id="319348"/>
    <lineage>
        <taxon>Eukaryota</taxon>
        <taxon>Metazoa</taxon>
        <taxon>Ecdysozoa</taxon>
        <taxon>Arthropoda</taxon>
        <taxon>Hexapoda</taxon>
        <taxon>Insecta</taxon>
        <taxon>Pterygota</taxon>
        <taxon>Neoptera</taxon>
        <taxon>Endopterygota</taxon>
        <taxon>Diptera</taxon>
        <taxon>Nematocera</taxon>
        <taxon>Chironomoidea</taxon>
        <taxon>Chironomidae</taxon>
        <taxon>Chironominae</taxon>
        <taxon>Polypedilum</taxon>
        <taxon>Polypedilum</taxon>
    </lineage>
</organism>
<keyword evidence="9" id="KW-0119">Carbohydrate metabolism</keyword>
<dbReference type="AlphaFoldDB" id="A0A9J6C9G1"/>
<keyword evidence="5" id="KW-1133">Transmembrane helix</keyword>
<name>A0A9J6C9G1_POLVA</name>
<evidence type="ECO:0000256" key="8">
    <source>
        <dbReference type="ARBA" id="ARBA00023180"/>
    </source>
</evidence>
<dbReference type="PANTHER" id="PTHR12137">
    <property type="entry name" value="CARBOHYDRATE SULFOTRANSFERASE"/>
    <property type="match status" value="1"/>
</dbReference>
<dbReference type="OrthoDB" id="2019940at2759"/>
<dbReference type="InterPro" id="IPR005331">
    <property type="entry name" value="Sulfotransferase"/>
</dbReference>
<gene>
    <name evidence="11" type="ORF">PVAND_008384</name>
</gene>
<protein>
    <recommendedName>
        <fullName evidence="9">Carbohydrate sulfotransferase</fullName>
        <ecNumber evidence="9">2.8.2.-</ecNumber>
    </recommendedName>
</protein>
<feature type="compositionally biased region" description="Basic residues" evidence="10">
    <location>
        <begin position="22"/>
        <end position="37"/>
    </location>
</feature>
<comment type="similarity">
    <text evidence="2 9">Belongs to the sulfotransferase 2 family.</text>
</comment>
<sequence>MDAKSKTVSAKVDNQSKEKFHNHIVHSQRSNAKHNKNKPPPSSSNHNRQSATRKPPISYLIPNPKFHHATDKSSYINSTSDAVDKDSITTVNPVYEYSEEINAQAERDFNQRKQHLIQVCERNKLTGKLSPNAWEFFISPGHGICWCNIFKAASTTWMYYMNILAGYDLKYLQRTVATPLELARKRFPRPSLEDLNEALENSISFLIVREPFERLLSAYRNKMEEGKNTYYKLLGDQIVKKFRTQPQKSDPYGPTFKEFLQFLVQHYKSGGRFDEHWSPIYQFCTPCSINFTLIAKMETFKRDSEYIIRQAGLETLLLNKVPKQKETKISNRSKNNTNHLIPKYFSQIDRELLKEVLNIYQLDFDLFDYDSSKYFSMVQNSRTDVDIKSRMDNDINSRLDFESKSNIYS</sequence>
<feature type="compositionally biased region" description="Polar residues" evidence="10">
    <location>
        <begin position="43"/>
        <end position="52"/>
    </location>
</feature>
<evidence type="ECO:0000313" key="12">
    <source>
        <dbReference type="Proteomes" id="UP001107558"/>
    </source>
</evidence>
<evidence type="ECO:0000256" key="1">
    <source>
        <dbReference type="ARBA" id="ARBA00004323"/>
    </source>
</evidence>
<dbReference type="Pfam" id="PF03567">
    <property type="entry name" value="Sulfotransfer_2"/>
    <property type="match status" value="1"/>
</dbReference>
<dbReference type="EMBL" id="JADBJN010000002">
    <property type="protein sequence ID" value="KAG5678737.1"/>
    <property type="molecule type" value="Genomic_DNA"/>
</dbReference>
<evidence type="ECO:0000313" key="11">
    <source>
        <dbReference type="EMBL" id="KAG5678737.1"/>
    </source>
</evidence>
<keyword evidence="4" id="KW-0812">Transmembrane</keyword>
<reference evidence="11" key="1">
    <citation type="submission" date="2021-03" db="EMBL/GenBank/DDBJ databases">
        <title>Chromosome level genome of the anhydrobiotic midge Polypedilum vanderplanki.</title>
        <authorList>
            <person name="Yoshida Y."/>
            <person name="Kikawada T."/>
            <person name="Gusev O."/>
        </authorList>
    </citation>
    <scope>NUCLEOTIDE SEQUENCE</scope>
    <source>
        <strain evidence="11">NIAS01</strain>
        <tissue evidence="11">Whole body or cell culture</tissue>
    </source>
</reference>
<evidence type="ECO:0000256" key="5">
    <source>
        <dbReference type="ARBA" id="ARBA00022989"/>
    </source>
</evidence>